<sequence>MEGEKRKLIKFSNYSLCITLPKWIIKKLKWEKGEEVNLFVDEKKAEILICKGKKATPPVPSTAKSKPAASSDNSSMRW</sequence>
<dbReference type="InterPro" id="IPR007159">
    <property type="entry name" value="SpoVT-AbrB_dom"/>
</dbReference>
<feature type="domain" description="SpoVT-AbrB" evidence="2">
    <location>
        <begin position="17"/>
        <end position="54"/>
    </location>
</feature>
<dbReference type="Proteomes" id="UP000178583">
    <property type="component" value="Unassembled WGS sequence"/>
</dbReference>
<reference evidence="3 4" key="1">
    <citation type="journal article" date="2016" name="Nat. Commun.">
        <title>Thousands of microbial genomes shed light on interconnected biogeochemical processes in an aquifer system.</title>
        <authorList>
            <person name="Anantharaman K."/>
            <person name="Brown C.T."/>
            <person name="Hug L.A."/>
            <person name="Sharon I."/>
            <person name="Castelle C.J."/>
            <person name="Probst A.J."/>
            <person name="Thomas B.C."/>
            <person name="Singh A."/>
            <person name="Wilkins M.J."/>
            <person name="Karaoz U."/>
            <person name="Brodie E.L."/>
            <person name="Williams K.H."/>
            <person name="Hubbard S.S."/>
            <person name="Banfield J.F."/>
        </authorList>
    </citation>
    <scope>NUCLEOTIDE SEQUENCE [LARGE SCALE GENOMIC DNA]</scope>
</reference>
<dbReference type="InterPro" id="IPR037914">
    <property type="entry name" value="SpoVT-AbrB_sf"/>
</dbReference>
<dbReference type="SUPFAM" id="SSF89447">
    <property type="entry name" value="AbrB/MazE/MraZ-like"/>
    <property type="match status" value="1"/>
</dbReference>
<evidence type="ECO:0000259" key="2">
    <source>
        <dbReference type="Pfam" id="PF04014"/>
    </source>
</evidence>
<protein>
    <recommendedName>
        <fullName evidence="2">SpoVT-AbrB domain-containing protein</fullName>
    </recommendedName>
</protein>
<proteinExistence type="predicted"/>
<feature type="region of interest" description="Disordered" evidence="1">
    <location>
        <begin position="54"/>
        <end position="78"/>
    </location>
</feature>
<dbReference type="STRING" id="1797472.A2215_04425"/>
<gene>
    <name evidence="3" type="ORF">A2215_04425</name>
</gene>
<evidence type="ECO:0000313" key="4">
    <source>
        <dbReference type="Proteomes" id="UP000178583"/>
    </source>
</evidence>
<evidence type="ECO:0000256" key="1">
    <source>
        <dbReference type="SAM" id="MobiDB-lite"/>
    </source>
</evidence>
<name>A0A1F5E3T8_9BACT</name>
<dbReference type="GO" id="GO:0003677">
    <property type="term" value="F:DNA binding"/>
    <property type="evidence" value="ECO:0007669"/>
    <property type="project" value="InterPro"/>
</dbReference>
<comment type="caution">
    <text evidence="3">The sequence shown here is derived from an EMBL/GenBank/DDBJ whole genome shotgun (WGS) entry which is preliminary data.</text>
</comment>
<evidence type="ECO:0000313" key="3">
    <source>
        <dbReference type="EMBL" id="OGD61970.1"/>
    </source>
</evidence>
<dbReference type="AlphaFoldDB" id="A0A1F5E3T8"/>
<accession>A0A1F5E3T8</accession>
<dbReference type="EMBL" id="MEZY01000057">
    <property type="protein sequence ID" value="OGD61970.1"/>
    <property type="molecule type" value="Genomic_DNA"/>
</dbReference>
<organism evidence="3 4">
    <name type="scientific">Candidatus Berkelbacteria bacterium RIFOXYA2_FULL_43_10</name>
    <dbReference type="NCBI Taxonomy" id="1797472"/>
    <lineage>
        <taxon>Bacteria</taxon>
        <taxon>Candidatus Berkelbacteria</taxon>
    </lineage>
</organism>
<dbReference type="Gene3D" id="2.10.260.10">
    <property type="match status" value="1"/>
</dbReference>
<feature type="compositionally biased region" description="Low complexity" evidence="1">
    <location>
        <begin position="61"/>
        <end position="71"/>
    </location>
</feature>
<dbReference type="Pfam" id="PF04014">
    <property type="entry name" value="MazE_antitoxin"/>
    <property type="match status" value="1"/>
</dbReference>